<keyword evidence="1" id="KW-0472">Membrane</keyword>
<evidence type="ECO:0000313" key="2">
    <source>
        <dbReference type="EMBL" id="QHT86339.1"/>
    </source>
</evidence>
<feature type="transmembrane region" description="Helical" evidence="1">
    <location>
        <begin position="6"/>
        <end position="26"/>
    </location>
</feature>
<proteinExistence type="predicted"/>
<keyword evidence="1" id="KW-1133">Transmembrane helix</keyword>
<evidence type="ECO:0000256" key="1">
    <source>
        <dbReference type="SAM" id="Phobius"/>
    </source>
</evidence>
<accession>A0A6C0I0P1</accession>
<organism evidence="2">
    <name type="scientific">viral metagenome</name>
    <dbReference type="NCBI Taxonomy" id="1070528"/>
    <lineage>
        <taxon>unclassified sequences</taxon>
        <taxon>metagenomes</taxon>
        <taxon>organismal metagenomes</taxon>
    </lineage>
</organism>
<dbReference type="EMBL" id="MN740066">
    <property type="protein sequence ID" value="QHT86339.1"/>
    <property type="molecule type" value="Genomic_DNA"/>
</dbReference>
<sequence length="390" mass="44929">MNNGNSPFYFFLILIILIILAFIVAFKVNRCNNKHISGGGGKHISGGGSKHISGNNKHISGNNKQLLLNNSFNKPEGYVLYSKQIYHNIANHRINLNTLDLNKGKMKKIKQAKQSGKKYQHWSLFDSWEKLQNDSIAKKEYLNDRAEILSNPNLDWSKVVEEIGPKLEELREYIGIINIKKGTNQLYIKKYEGSPTSVSDEKSKTTFASIPSELVNKYANMVGLFMFHTHPLDLRGSPLPSSYDLSAALYFGSISRFAASVIISRYGILMYGLSLSGYRFLAKSKDYNLSILNLSFDIIAAHESIRSWSKWKLADYVDFYKRYKMFMYIFPSAEYVADNIKYDYEWNLTNPISHELIIDHYEDINNYLKNNTNYNNKNNIQYNTKYNKQG</sequence>
<protein>
    <submittedName>
        <fullName evidence="2">Uncharacterized protein</fullName>
    </submittedName>
</protein>
<keyword evidence="1" id="KW-0812">Transmembrane</keyword>
<dbReference type="AlphaFoldDB" id="A0A6C0I0P1"/>
<reference evidence="2" key="1">
    <citation type="journal article" date="2020" name="Nature">
        <title>Giant virus diversity and host interactions through global metagenomics.</title>
        <authorList>
            <person name="Schulz F."/>
            <person name="Roux S."/>
            <person name="Paez-Espino D."/>
            <person name="Jungbluth S."/>
            <person name="Walsh D.A."/>
            <person name="Denef V.J."/>
            <person name="McMahon K.D."/>
            <person name="Konstantinidis K.T."/>
            <person name="Eloe-Fadrosh E.A."/>
            <person name="Kyrpides N.C."/>
            <person name="Woyke T."/>
        </authorList>
    </citation>
    <scope>NUCLEOTIDE SEQUENCE</scope>
    <source>
        <strain evidence="2">GVMAG-M-3300023184-186</strain>
    </source>
</reference>
<name>A0A6C0I0P1_9ZZZZ</name>